<accession>A0AAD7XQT0</accession>
<dbReference type="InterPro" id="IPR016024">
    <property type="entry name" value="ARM-type_fold"/>
</dbReference>
<dbReference type="GO" id="GO:0031369">
    <property type="term" value="F:translation initiation factor binding"/>
    <property type="evidence" value="ECO:0007669"/>
    <property type="project" value="InterPro"/>
</dbReference>
<dbReference type="GO" id="GO:0003743">
    <property type="term" value="F:translation initiation factor activity"/>
    <property type="evidence" value="ECO:0007669"/>
    <property type="project" value="TreeGrafter"/>
</dbReference>
<comment type="similarity">
    <text evidence="2">Belongs to the eIF-2B gamma/epsilon subunits family.</text>
</comment>
<dbReference type="GO" id="GO:0005851">
    <property type="term" value="C:eukaryotic translation initiation factor 2B complex"/>
    <property type="evidence" value="ECO:0007669"/>
    <property type="project" value="TreeGrafter"/>
</dbReference>
<comment type="subunit">
    <text evidence="6">Component of the translation initiation factor 2B (eIF2B) complex which is a heterodecamer of two sets of five different subunits: alpha, beta, gamma, delta and epsilon. Subunits alpha, beta and delta comprise a regulatory subcomplex and subunits epsilon and gamma comprise a catalytic subcomplex. Within the complex, the hexameric regulatory complex resides at the center, with the two heterodimeric catalytic subcomplexes bound on opposite sides.</text>
</comment>
<evidence type="ECO:0000256" key="6">
    <source>
        <dbReference type="ARBA" id="ARBA00046432"/>
    </source>
</evidence>
<dbReference type="EMBL" id="JAQMWT010000060">
    <property type="protein sequence ID" value="KAJ8611851.1"/>
    <property type="molecule type" value="Genomic_DNA"/>
</dbReference>
<evidence type="ECO:0000256" key="4">
    <source>
        <dbReference type="ARBA" id="ARBA00044144"/>
    </source>
</evidence>
<dbReference type="Proteomes" id="UP001230188">
    <property type="component" value="Unassembled WGS sequence"/>
</dbReference>
<sequence>MGKHPNKRDAAAEVVVVEQEACLQGVVVSDGLVEVCGRAVLEYSLDVLEKAGALDILVLCNEANAGAVADAVGSRGRVLEFRGCGSAGDVLRELDQRGVVKSDPFIMVSGSSACAIDGLEKVVAAHAERKKKNPEATLTVVLREGGRRAAERIRPTLKDDLVVAYEADTRRVVAWHDPDSWSTACVELPLKVLGGGAVEVRRDLVDTGVDVCSPEVLWRYSENFDYQNRRDFVANEVANLELGQRAHAYVLEGPGYAYGARLEDPRGIDAVAQDVLGGWAGPPPPIGRRPRNAIVVASFVSPTTIVGDGCEISRSVIGEDVVLGDGAKLSHAHVASGCRVGNRVHITRAILGRGVVVGDDAVVPRGCVLAHGVAPGTILAEYTRLPGPEEEEDDDIANLRATAPGGDPELERRKADLWRDDWGDDDRGEEEEEEEENPPAESWSTASNLFAKTVRDMVISGYKAGSPVDSMLMELNCYKLSENRTFLDAAPAALDAVLAIAFEPLAPGASTMALVRALKNQIDHWTPLLAKLVGDDPDDQAHSLSSLATDLAHVHAPLANPDVFRATLQLLYDADVLTDEAILEFAALNANNPLVASPQVASFLAWLEEEDEDDDEASSSAS</sequence>
<name>A0AAD7XQT0_9STRA</name>
<dbReference type="CDD" id="cd11558">
    <property type="entry name" value="W2_eIF2B_epsilon"/>
    <property type="match status" value="1"/>
</dbReference>
<dbReference type="PANTHER" id="PTHR45887">
    <property type="entry name" value="TRANSLATION INITIATION FACTOR EIF-2B SUBUNIT EPSILON"/>
    <property type="match status" value="1"/>
</dbReference>
<feature type="compositionally biased region" description="Acidic residues" evidence="7">
    <location>
        <begin position="422"/>
        <end position="438"/>
    </location>
</feature>
<evidence type="ECO:0000256" key="2">
    <source>
        <dbReference type="ARBA" id="ARBA00007878"/>
    </source>
</evidence>
<dbReference type="Gene3D" id="3.90.550.10">
    <property type="entry name" value="Spore Coat Polysaccharide Biosynthesis Protein SpsA, Chain A"/>
    <property type="match status" value="1"/>
</dbReference>
<keyword evidence="3" id="KW-0963">Cytoplasm</keyword>
<feature type="domain" description="W2" evidence="8">
    <location>
        <begin position="430"/>
        <end position="617"/>
    </location>
</feature>
<proteinExistence type="inferred from homology"/>
<dbReference type="InterPro" id="IPR051956">
    <property type="entry name" value="eIF2B_epsilon"/>
</dbReference>
<dbReference type="PROSITE" id="PS51363">
    <property type="entry name" value="W2"/>
    <property type="match status" value="1"/>
</dbReference>
<feature type="compositionally biased region" description="Basic and acidic residues" evidence="7">
    <location>
        <begin position="409"/>
        <end position="421"/>
    </location>
</feature>
<evidence type="ECO:0000256" key="1">
    <source>
        <dbReference type="ARBA" id="ARBA00004514"/>
    </source>
</evidence>
<comment type="subcellular location">
    <subcellularLocation>
        <location evidence="1">Cytoplasm</location>
        <location evidence="1">Cytosol</location>
    </subcellularLocation>
</comment>
<evidence type="ECO:0000259" key="8">
    <source>
        <dbReference type="PROSITE" id="PS51363"/>
    </source>
</evidence>
<gene>
    <name evidence="9" type="ORF">CTAYLR_005794</name>
</gene>
<dbReference type="InterPro" id="IPR044123">
    <property type="entry name" value="W2_eIF2B_epsilon"/>
</dbReference>
<protein>
    <recommendedName>
        <fullName evidence="4">Translation initiation factor eIF2B subunit epsilon</fullName>
    </recommendedName>
    <alternativeName>
        <fullName evidence="5">eIF2B GDP-GTP exchange factor subunit epsilon</fullName>
    </alternativeName>
</protein>
<comment type="caution">
    <text evidence="9">The sequence shown here is derived from an EMBL/GenBank/DDBJ whole genome shotgun (WGS) entry which is preliminary data.</text>
</comment>
<evidence type="ECO:0000256" key="3">
    <source>
        <dbReference type="ARBA" id="ARBA00022490"/>
    </source>
</evidence>
<dbReference type="InterPro" id="IPR029044">
    <property type="entry name" value="Nucleotide-diphossugar_trans"/>
</dbReference>
<reference evidence="9" key="1">
    <citation type="submission" date="2023-01" db="EMBL/GenBank/DDBJ databases">
        <title>Metagenome sequencing of chrysophaentin producing Chrysophaeum taylorii.</title>
        <authorList>
            <person name="Davison J."/>
            <person name="Bewley C."/>
        </authorList>
    </citation>
    <scope>NUCLEOTIDE SEQUENCE</scope>
    <source>
        <strain evidence="9">NIES-1699</strain>
    </source>
</reference>
<evidence type="ECO:0000256" key="5">
    <source>
        <dbReference type="ARBA" id="ARBA00044345"/>
    </source>
</evidence>
<dbReference type="InterPro" id="IPR003307">
    <property type="entry name" value="W2_domain"/>
</dbReference>
<evidence type="ECO:0000256" key="7">
    <source>
        <dbReference type="SAM" id="MobiDB-lite"/>
    </source>
</evidence>
<dbReference type="SUPFAM" id="SSF53448">
    <property type="entry name" value="Nucleotide-diphospho-sugar transferases"/>
    <property type="match status" value="1"/>
</dbReference>
<dbReference type="Gene3D" id="1.25.40.180">
    <property type="match status" value="1"/>
</dbReference>
<organism evidence="9 10">
    <name type="scientific">Chrysophaeum taylorii</name>
    <dbReference type="NCBI Taxonomy" id="2483200"/>
    <lineage>
        <taxon>Eukaryota</taxon>
        <taxon>Sar</taxon>
        <taxon>Stramenopiles</taxon>
        <taxon>Ochrophyta</taxon>
        <taxon>Pelagophyceae</taxon>
        <taxon>Pelagomonadales</taxon>
        <taxon>Pelagomonadaceae</taxon>
        <taxon>Chrysophaeum</taxon>
    </lineage>
</organism>
<dbReference type="PANTHER" id="PTHR45887:SF1">
    <property type="entry name" value="TRANSLATION INITIATION FACTOR EIF-2B SUBUNIT EPSILON"/>
    <property type="match status" value="1"/>
</dbReference>
<feature type="region of interest" description="Disordered" evidence="7">
    <location>
        <begin position="399"/>
        <end position="446"/>
    </location>
</feature>
<evidence type="ECO:0000313" key="10">
    <source>
        <dbReference type="Proteomes" id="UP001230188"/>
    </source>
</evidence>
<dbReference type="Pfam" id="PF25084">
    <property type="entry name" value="LbH_EIF2B"/>
    <property type="match status" value="1"/>
</dbReference>
<dbReference type="InterPro" id="IPR056764">
    <property type="entry name" value="LbH_EIF2B3/5"/>
</dbReference>
<dbReference type="Gene3D" id="2.160.10.10">
    <property type="entry name" value="Hexapeptide repeat proteins"/>
    <property type="match status" value="1"/>
</dbReference>
<dbReference type="AlphaFoldDB" id="A0AAD7XQT0"/>
<keyword evidence="10" id="KW-1185">Reference proteome</keyword>
<dbReference type="SUPFAM" id="SSF48371">
    <property type="entry name" value="ARM repeat"/>
    <property type="match status" value="1"/>
</dbReference>
<evidence type="ECO:0000313" key="9">
    <source>
        <dbReference type="EMBL" id="KAJ8611851.1"/>
    </source>
</evidence>
<dbReference type="GO" id="GO:0005085">
    <property type="term" value="F:guanyl-nucleotide exchange factor activity"/>
    <property type="evidence" value="ECO:0007669"/>
    <property type="project" value="InterPro"/>
</dbReference>
<dbReference type="Pfam" id="PF02020">
    <property type="entry name" value="W2"/>
    <property type="match status" value="1"/>
</dbReference>